<gene>
    <name evidence="10" type="ORF">ACFQNF_10485</name>
</gene>
<keyword evidence="3" id="KW-1003">Cell membrane</keyword>
<keyword evidence="2" id="KW-0813">Transport</keyword>
<evidence type="ECO:0000313" key="10">
    <source>
        <dbReference type="EMBL" id="MFC7420312.1"/>
    </source>
</evidence>
<accession>A0ABW2QXD5</accession>
<proteinExistence type="inferred from homology"/>
<comment type="caution">
    <text evidence="10">The sequence shown here is derived from an EMBL/GenBank/DDBJ whole genome shotgun (WGS) entry which is preliminary data.</text>
</comment>
<comment type="similarity">
    <text evidence="8">Belongs to the anion channel-forming bestrophin (TC 1.A.46) family.</text>
</comment>
<protein>
    <submittedName>
        <fullName evidence="10">Bestrophin family protein</fullName>
    </submittedName>
</protein>
<dbReference type="PANTHER" id="PTHR33281:SF19">
    <property type="entry name" value="VOLTAGE-DEPENDENT ANION CHANNEL-FORMING PROTEIN YNEE"/>
    <property type="match status" value="1"/>
</dbReference>
<keyword evidence="6" id="KW-0406">Ion transport</keyword>
<sequence>MIVHPPVHWFRLLFAWRGSILPAIFPRLMLVLSCALVVVIFHRFTQGFGLQLSVGAFSLIGLALAIFLGFRNSSSYERYWEARKLWGALLINARSLQRQAMSMTSLPADHAELHEFSQLLQAFAYALNHQLRCTDPRSDLYRLLPYPLAKELSVVRYIPSMVLVQLAQYLSVWYRTGKIDVILFQSMDANLNHLSDIQGGCERIMTTPIPYAYSVLIHRTIYMYCILLPLGLVDSCGVLTPLITVFIAYTFMALENIASSLELPFGFEPNDLALNAICRTIERSLLEMRGETTLPPACLPQKNYILD</sequence>
<dbReference type="RefSeq" id="WP_380187939.1">
    <property type="nucleotide sequence ID" value="NZ_JBHTBQ010000017.1"/>
</dbReference>
<feature type="transmembrane region" description="Helical" evidence="9">
    <location>
        <begin position="48"/>
        <end position="70"/>
    </location>
</feature>
<feature type="transmembrane region" description="Helical" evidence="9">
    <location>
        <begin position="20"/>
        <end position="42"/>
    </location>
</feature>
<keyword evidence="7 9" id="KW-0472">Membrane</keyword>
<evidence type="ECO:0000256" key="9">
    <source>
        <dbReference type="SAM" id="Phobius"/>
    </source>
</evidence>
<keyword evidence="11" id="KW-1185">Reference proteome</keyword>
<evidence type="ECO:0000313" key="11">
    <source>
        <dbReference type="Proteomes" id="UP001596473"/>
    </source>
</evidence>
<dbReference type="EMBL" id="JBHTBQ010000017">
    <property type="protein sequence ID" value="MFC7420312.1"/>
    <property type="molecule type" value="Genomic_DNA"/>
</dbReference>
<evidence type="ECO:0000256" key="2">
    <source>
        <dbReference type="ARBA" id="ARBA00022448"/>
    </source>
</evidence>
<keyword evidence="5 9" id="KW-1133">Transmembrane helix</keyword>
<dbReference type="Pfam" id="PF25539">
    <property type="entry name" value="Bestrophin_2"/>
    <property type="match status" value="1"/>
</dbReference>
<evidence type="ECO:0000256" key="7">
    <source>
        <dbReference type="ARBA" id="ARBA00023136"/>
    </source>
</evidence>
<dbReference type="InterPro" id="IPR044669">
    <property type="entry name" value="YneE/VCCN1/2-like"/>
</dbReference>
<keyword evidence="4 9" id="KW-0812">Transmembrane</keyword>
<evidence type="ECO:0000256" key="1">
    <source>
        <dbReference type="ARBA" id="ARBA00004651"/>
    </source>
</evidence>
<evidence type="ECO:0000256" key="5">
    <source>
        <dbReference type="ARBA" id="ARBA00022989"/>
    </source>
</evidence>
<evidence type="ECO:0000256" key="8">
    <source>
        <dbReference type="ARBA" id="ARBA00034708"/>
    </source>
</evidence>
<reference evidence="11" key="1">
    <citation type="journal article" date="2019" name="Int. J. Syst. Evol. Microbiol.">
        <title>The Global Catalogue of Microorganisms (GCM) 10K type strain sequencing project: providing services to taxonomists for standard genome sequencing and annotation.</title>
        <authorList>
            <consortium name="The Broad Institute Genomics Platform"/>
            <consortium name="The Broad Institute Genome Sequencing Center for Infectious Disease"/>
            <person name="Wu L."/>
            <person name="Ma J."/>
        </authorList>
    </citation>
    <scope>NUCLEOTIDE SEQUENCE [LARGE SCALE GENOMIC DNA]</scope>
    <source>
        <strain evidence="11">CCUG 62945</strain>
    </source>
</reference>
<evidence type="ECO:0000256" key="6">
    <source>
        <dbReference type="ARBA" id="ARBA00023065"/>
    </source>
</evidence>
<dbReference type="PANTHER" id="PTHR33281">
    <property type="entry name" value="UPF0187 PROTEIN YNEE"/>
    <property type="match status" value="1"/>
</dbReference>
<evidence type="ECO:0000256" key="3">
    <source>
        <dbReference type="ARBA" id="ARBA00022475"/>
    </source>
</evidence>
<feature type="transmembrane region" description="Helical" evidence="9">
    <location>
        <begin position="221"/>
        <end position="254"/>
    </location>
</feature>
<name>A0ABW2QXD5_9NEIS</name>
<organism evidence="10 11">
    <name type="scientific">Iodobacter arcticus</name>
    <dbReference type="NCBI Taxonomy" id="590593"/>
    <lineage>
        <taxon>Bacteria</taxon>
        <taxon>Pseudomonadati</taxon>
        <taxon>Pseudomonadota</taxon>
        <taxon>Betaproteobacteria</taxon>
        <taxon>Neisseriales</taxon>
        <taxon>Chitinibacteraceae</taxon>
        <taxon>Iodobacter</taxon>
    </lineage>
</organism>
<comment type="subcellular location">
    <subcellularLocation>
        <location evidence="1">Cell membrane</location>
        <topology evidence="1">Multi-pass membrane protein</topology>
    </subcellularLocation>
</comment>
<evidence type="ECO:0000256" key="4">
    <source>
        <dbReference type="ARBA" id="ARBA00022692"/>
    </source>
</evidence>
<dbReference type="Proteomes" id="UP001596473">
    <property type="component" value="Unassembled WGS sequence"/>
</dbReference>